<evidence type="ECO:0000256" key="6">
    <source>
        <dbReference type="ARBA" id="ARBA00022723"/>
    </source>
</evidence>
<evidence type="ECO:0000256" key="14">
    <source>
        <dbReference type="ARBA" id="ARBA00023157"/>
    </source>
</evidence>
<feature type="transmembrane region" description="Helical" evidence="24">
    <location>
        <begin position="62"/>
        <end position="79"/>
    </location>
</feature>
<dbReference type="SMART" id="SM00875">
    <property type="entry name" value="BACK"/>
    <property type="match status" value="1"/>
</dbReference>
<dbReference type="InterPro" id="IPR009283">
    <property type="entry name" value="Apyrase"/>
</dbReference>
<dbReference type="InterPro" id="IPR036258">
    <property type="entry name" value="Apyrase_sf"/>
</dbReference>
<dbReference type="GO" id="GO:0005509">
    <property type="term" value="F:calcium ion binding"/>
    <property type="evidence" value="ECO:0007669"/>
    <property type="project" value="InterPro"/>
</dbReference>
<proteinExistence type="inferred from homology"/>
<keyword evidence="11" id="KW-0130">Cell adhesion</keyword>
<dbReference type="SUPFAM" id="SSF54695">
    <property type="entry name" value="POZ domain"/>
    <property type="match status" value="1"/>
</dbReference>
<comment type="similarity">
    <text evidence="16">Belongs to the apyrase family.</text>
</comment>
<comment type="caution">
    <text evidence="27">The sequence shown here is derived from an EMBL/GenBank/DDBJ whole genome shotgun (WGS) entry which is preliminary data.</text>
</comment>
<dbReference type="GO" id="GO:0045134">
    <property type="term" value="F:UDP phosphatase activity"/>
    <property type="evidence" value="ECO:0007669"/>
    <property type="project" value="TreeGrafter"/>
</dbReference>
<gene>
    <name evidence="27" type="ORF">CRENBAI_016755</name>
</gene>
<protein>
    <recommendedName>
        <fullName evidence="19">Soluble calcium-activated nucleotidase 1</fullName>
        <ecNumber evidence="17">3.6.1.6</ecNumber>
    </recommendedName>
    <alternativeName>
        <fullName evidence="20">Apyrase homolog</fullName>
    </alternativeName>
</protein>
<evidence type="ECO:0000256" key="13">
    <source>
        <dbReference type="ARBA" id="ARBA00023136"/>
    </source>
</evidence>
<evidence type="ECO:0000256" key="7">
    <source>
        <dbReference type="ARBA" id="ARBA00022729"/>
    </source>
</evidence>
<evidence type="ECO:0000256" key="23">
    <source>
        <dbReference type="SAM" id="MobiDB-lite"/>
    </source>
</evidence>
<dbReference type="GO" id="GO:0007155">
    <property type="term" value="P:cell adhesion"/>
    <property type="evidence" value="ECO:0007669"/>
    <property type="project" value="UniProtKB-KW"/>
</dbReference>
<evidence type="ECO:0000259" key="26">
    <source>
        <dbReference type="PROSITE" id="PS50287"/>
    </source>
</evidence>
<evidence type="ECO:0000256" key="15">
    <source>
        <dbReference type="ARBA" id="ARBA00023180"/>
    </source>
</evidence>
<dbReference type="InterPro" id="IPR001190">
    <property type="entry name" value="SRCR"/>
</dbReference>
<keyword evidence="5 24" id="KW-0812">Transmembrane</keyword>
<accession>A0AAV9QUV1</accession>
<comment type="catalytic activity">
    <reaction evidence="18">
        <text>a ribonucleoside 5'-diphosphate + H2O = a ribonucleoside 5'-phosphate + phosphate + H(+)</text>
        <dbReference type="Rhea" id="RHEA:36799"/>
        <dbReference type="ChEBI" id="CHEBI:15377"/>
        <dbReference type="ChEBI" id="CHEBI:15378"/>
        <dbReference type="ChEBI" id="CHEBI:43474"/>
        <dbReference type="ChEBI" id="CHEBI:57930"/>
        <dbReference type="ChEBI" id="CHEBI:58043"/>
        <dbReference type="EC" id="3.6.1.6"/>
    </reaction>
</comment>
<evidence type="ECO:0000256" key="9">
    <source>
        <dbReference type="ARBA" id="ARBA00022801"/>
    </source>
</evidence>
<dbReference type="InterPro" id="IPR011705">
    <property type="entry name" value="BACK"/>
</dbReference>
<evidence type="ECO:0000256" key="4">
    <source>
        <dbReference type="ARBA" id="ARBA00022530"/>
    </source>
</evidence>
<dbReference type="Gene3D" id="3.10.250.10">
    <property type="entry name" value="SRCR-like domain"/>
    <property type="match status" value="1"/>
</dbReference>
<dbReference type="FunFam" id="3.10.250.10:FF:000016">
    <property type="entry name" value="Scavenger receptor cysteine-rich protein type 12"/>
    <property type="match status" value="1"/>
</dbReference>
<dbReference type="InterPro" id="IPR036772">
    <property type="entry name" value="SRCR-like_dom_sf"/>
</dbReference>
<evidence type="ECO:0000256" key="19">
    <source>
        <dbReference type="ARBA" id="ARBA00069980"/>
    </source>
</evidence>
<dbReference type="Gene3D" id="2.120.10.100">
    <property type="entry name" value="Apyrase"/>
    <property type="match status" value="1"/>
</dbReference>
<keyword evidence="4" id="KW-0272">Extracellular matrix</keyword>
<keyword evidence="8" id="KW-0677">Repeat</keyword>
<dbReference type="FunFam" id="2.120.10.100:FF:000001">
    <property type="entry name" value="Soluble calcium-activated nucleotidase 1"/>
    <property type="match status" value="1"/>
</dbReference>
<dbReference type="SMART" id="SM00202">
    <property type="entry name" value="SR"/>
    <property type="match status" value="1"/>
</dbReference>
<keyword evidence="12 24" id="KW-1133">Transmembrane helix</keyword>
<dbReference type="Gene3D" id="1.25.40.420">
    <property type="match status" value="1"/>
</dbReference>
<feature type="domain" description="SRCR" evidence="26">
    <location>
        <begin position="425"/>
        <end position="522"/>
    </location>
</feature>
<dbReference type="InterPro" id="IPR000210">
    <property type="entry name" value="BTB/POZ_dom"/>
</dbReference>
<evidence type="ECO:0000256" key="22">
    <source>
        <dbReference type="PROSITE-ProRule" id="PRU00196"/>
    </source>
</evidence>
<feature type="binding site" evidence="21">
    <location>
        <position position="414"/>
    </location>
    <ligand>
        <name>Ca(2+)</name>
        <dbReference type="ChEBI" id="CHEBI:29108"/>
    </ligand>
</feature>
<evidence type="ECO:0000256" key="5">
    <source>
        <dbReference type="ARBA" id="ARBA00022692"/>
    </source>
</evidence>
<keyword evidence="4" id="KW-0964">Secreted</keyword>
<dbReference type="PRINTS" id="PR00258">
    <property type="entry name" value="SPERACTRCPTR"/>
</dbReference>
<evidence type="ECO:0000256" key="18">
    <source>
        <dbReference type="ARBA" id="ARBA00052933"/>
    </source>
</evidence>
<comment type="cofactor">
    <cofactor evidence="1 21">
        <name>Ca(2+)</name>
        <dbReference type="ChEBI" id="CHEBI:29108"/>
    </cofactor>
</comment>
<dbReference type="Proteomes" id="UP001311232">
    <property type="component" value="Unassembled WGS sequence"/>
</dbReference>
<feature type="domain" description="BTB" evidence="25">
    <location>
        <begin position="535"/>
        <end position="611"/>
    </location>
</feature>
<evidence type="ECO:0000256" key="21">
    <source>
        <dbReference type="PIRSR" id="PIRSR609283-1"/>
    </source>
</evidence>
<evidence type="ECO:0000313" key="27">
    <source>
        <dbReference type="EMBL" id="KAK5599720.1"/>
    </source>
</evidence>
<dbReference type="GO" id="GO:0004382">
    <property type="term" value="F:GDP phosphatase activity"/>
    <property type="evidence" value="ECO:0007669"/>
    <property type="project" value="TreeGrafter"/>
</dbReference>
<keyword evidence="10 21" id="KW-0106">Calcium</keyword>
<evidence type="ECO:0000256" key="11">
    <source>
        <dbReference type="ARBA" id="ARBA00022889"/>
    </source>
</evidence>
<dbReference type="EC" id="3.6.1.6" evidence="17"/>
<dbReference type="Gene3D" id="3.30.710.10">
    <property type="entry name" value="Potassium Channel Kv1.1, Chain A"/>
    <property type="match status" value="1"/>
</dbReference>
<dbReference type="SUPFAM" id="SSF56487">
    <property type="entry name" value="SRCR-like"/>
    <property type="match status" value="1"/>
</dbReference>
<dbReference type="InterPro" id="IPR011333">
    <property type="entry name" value="SKP1/BTB/POZ_sf"/>
</dbReference>
<keyword evidence="13 24" id="KW-0472">Membrane</keyword>
<dbReference type="EMBL" id="JAHHUM010002918">
    <property type="protein sequence ID" value="KAK5599720.1"/>
    <property type="molecule type" value="Genomic_DNA"/>
</dbReference>
<feature type="binding site" evidence="21">
    <location>
        <position position="186"/>
    </location>
    <ligand>
        <name>Ca(2+)</name>
        <dbReference type="ChEBI" id="CHEBI:29108"/>
    </ligand>
</feature>
<keyword evidence="14 22" id="KW-1015">Disulfide bond</keyword>
<organism evidence="27 28">
    <name type="scientific">Crenichthys baileyi</name>
    <name type="common">White River springfish</name>
    <dbReference type="NCBI Taxonomy" id="28760"/>
    <lineage>
        <taxon>Eukaryota</taxon>
        <taxon>Metazoa</taxon>
        <taxon>Chordata</taxon>
        <taxon>Craniata</taxon>
        <taxon>Vertebrata</taxon>
        <taxon>Euteleostomi</taxon>
        <taxon>Actinopterygii</taxon>
        <taxon>Neopterygii</taxon>
        <taxon>Teleostei</taxon>
        <taxon>Neoteleostei</taxon>
        <taxon>Acanthomorphata</taxon>
        <taxon>Ovalentaria</taxon>
        <taxon>Atherinomorphae</taxon>
        <taxon>Cyprinodontiformes</taxon>
        <taxon>Goodeidae</taxon>
        <taxon>Crenichthys</taxon>
    </lineage>
</organism>
<dbReference type="AlphaFoldDB" id="A0AAV9QUV1"/>
<evidence type="ECO:0000313" key="28">
    <source>
        <dbReference type="Proteomes" id="UP001311232"/>
    </source>
</evidence>
<feature type="binding site" evidence="21">
    <location>
        <position position="302"/>
    </location>
    <ligand>
        <name>Ca(2+)</name>
        <dbReference type="ChEBI" id="CHEBI:29108"/>
    </ligand>
</feature>
<sequence length="959" mass="108856">MVAQQIDGHSRPQSSMPAPPGYTPLEQNESVNPLRISVGGLPMLASMANPTDPRFRLKWRPIVVVAISLALVLLLFMHFGSGRSYSSQTWRPCRGSAVKDTDSPYNDTYPITPPERTSQGMRYRIGVIADLDTNSASDKKLTWFSYMRRGYLLVSQSGDTVSVEWDPDRVVLESHLSEKGRGMELSDLVVFNGKLYSVDDRTGIIYHIDGDKAVPWVILPDGDGNVVKGFKAEWLAVKDEHLYVGGLGKEWTTTEGEFVNNNPEWVKVVGFRGDVQHENWVPRYKSMKLAAGIEPPGYFIHESAAWSDTLQRWFFLPRRASKERYEETADERRGTNLVLSCSLDFKDIKVSRVGPHLPTHGFSSFKFVPNTDDQIILALKSEEDAGKIATYITAFTLDGRILLPETKIGDVKYEERNSEPKEGDVRLFGTASPSEGRVEVYHDGKWGTVCDDSWDITEAQVVCRQLNFPGAKSVVIGKDYGQVGWGITDCSHKEDAGVICETGSDVTISDSMHSLDHSISLSGDLGQIFDNGTACDFLITFQIPSGNKKDDGTPEMTETTICAHKVILMFYPYFSSSAGSNNITVTVNKPCQPYLTSFIRYLYTRKIDVTHSSVMCLHLLASDFGVKQLMEDIGRLFSNILPDDVSFYSQVLLYKYAVESKDLVLEENCVQYLAWNFQNLTSSPVWAELPVELLRALLSRSDLVVPDEYFLLHTLENWITNNAGSMTSESQVNLLRLVRFPMIPAEKLYELESTSPLCKTHRDMYRDSILKAYQFNVLLYNNQTDLMSSKDNDDYKPRIYTSETWSIAIDPWTESSSSLSQNQYEYRYHYGSYNNYPIYPQLTRNKQLRTPLHNSLLFKNNMITWEADFFKTQSDCSGRGLRCESVPATRLVRQNQYQSESSVLYRNRLLLICQNKYVCQIQGFKGNLAYVNTNSTQVLAYRCPDDKYTYRFVVRPEYV</sequence>
<dbReference type="GO" id="GO:0030166">
    <property type="term" value="P:proteoglycan biosynthetic process"/>
    <property type="evidence" value="ECO:0007669"/>
    <property type="project" value="TreeGrafter"/>
</dbReference>
<dbReference type="Pfam" id="PF06079">
    <property type="entry name" value="Apyrase"/>
    <property type="match status" value="1"/>
</dbReference>
<keyword evidence="6 21" id="KW-0479">Metal-binding</keyword>
<dbReference type="PANTHER" id="PTHR13023">
    <property type="entry name" value="APYRASE"/>
    <property type="match status" value="1"/>
</dbReference>
<comment type="caution">
    <text evidence="22">Lacks conserved residue(s) required for the propagation of feature annotation.</text>
</comment>
<evidence type="ECO:0000256" key="2">
    <source>
        <dbReference type="ARBA" id="ARBA00004167"/>
    </source>
</evidence>
<dbReference type="GO" id="GO:0016020">
    <property type="term" value="C:membrane"/>
    <property type="evidence" value="ECO:0007669"/>
    <property type="project" value="UniProtKB-SubCell"/>
</dbReference>
<feature type="binding site" evidence="21">
    <location>
        <position position="363"/>
    </location>
    <ligand>
        <name>Ca(2+)</name>
        <dbReference type="ChEBI" id="CHEBI:29108"/>
    </ligand>
</feature>
<dbReference type="Pfam" id="PF07707">
    <property type="entry name" value="BACK"/>
    <property type="match status" value="1"/>
</dbReference>
<keyword evidence="15" id="KW-0325">Glycoprotein</keyword>
<feature type="disulfide bond" evidence="22">
    <location>
        <begin position="490"/>
        <end position="500"/>
    </location>
</feature>
<feature type="region of interest" description="Disordered" evidence="23">
    <location>
        <begin position="1"/>
        <end position="28"/>
    </location>
</feature>
<evidence type="ECO:0000256" key="8">
    <source>
        <dbReference type="ARBA" id="ARBA00022737"/>
    </source>
</evidence>
<feature type="binding site" evidence="21">
    <location>
        <position position="233"/>
    </location>
    <ligand>
        <name>Ca(2+)</name>
        <dbReference type="ChEBI" id="CHEBI:29108"/>
    </ligand>
</feature>
<evidence type="ECO:0000256" key="1">
    <source>
        <dbReference type="ARBA" id="ARBA00001913"/>
    </source>
</evidence>
<evidence type="ECO:0000256" key="20">
    <source>
        <dbReference type="ARBA" id="ARBA00077367"/>
    </source>
</evidence>
<dbReference type="Pfam" id="PF00530">
    <property type="entry name" value="SRCR"/>
    <property type="match status" value="1"/>
</dbReference>
<dbReference type="PROSITE" id="PS50287">
    <property type="entry name" value="SRCR_2"/>
    <property type="match status" value="1"/>
</dbReference>
<evidence type="ECO:0000259" key="25">
    <source>
        <dbReference type="PROSITE" id="PS50097"/>
    </source>
</evidence>
<dbReference type="PANTHER" id="PTHR13023:SF3">
    <property type="entry name" value="SOLUBLE CALCIUM-ACTIVATED NUCLEOTIDASE 1"/>
    <property type="match status" value="1"/>
</dbReference>
<evidence type="ECO:0000256" key="3">
    <source>
        <dbReference type="ARBA" id="ARBA00004498"/>
    </source>
</evidence>
<dbReference type="SUPFAM" id="SSF101887">
    <property type="entry name" value="Apyrase"/>
    <property type="match status" value="1"/>
</dbReference>
<name>A0AAV9QUV1_9TELE</name>
<dbReference type="PROSITE" id="PS50097">
    <property type="entry name" value="BTB"/>
    <property type="match status" value="1"/>
</dbReference>
<comment type="subcellular location">
    <subcellularLocation>
        <location evidence="2">Membrane</location>
        <topology evidence="2">Single-pass membrane protein</topology>
    </subcellularLocation>
    <subcellularLocation>
        <location evidence="3">Secreted</location>
        <location evidence="3">Extracellular space</location>
        <location evidence="3">Extracellular matrix</location>
    </subcellularLocation>
</comment>
<evidence type="ECO:0000256" key="24">
    <source>
        <dbReference type="SAM" id="Phobius"/>
    </source>
</evidence>
<evidence type="ECO:0000256" key="16">
    <source>
        <dbReference type="ARBA" id="ARBA00025738"/>
    </source>
</evidence>
<keyword evidence="7" id="KW-0732">Signal</keyword>
<keyword evidence="28" id="KW-1185">Reference proteome</keyword>
<evidence type="ECO:0000256" key="10">
    <source>
        <dbReference type="ARBA" id="ARBA00022837"/>
    </source>
</evidence>
<keyword evidence="9" id="KW-0378">Hydrolase</keyword>
<evidence type="ECO:0000256" key="17">
    <source>
        <dbReference type="ARBA" id="ARBA00038863"/>
    </source>
</evidence>
<evidence type="ECO:0000256" key="12">
    <source>
        <dbReference type="ARBA" id="ARBA00022989"/>
    </source>
</evidence>
<feature type="binding site" evidence="21">
    <location>
        <position position="187"/>
    </location>
    <ligand>
        <name>Ca(2+)</name>
        <dbReference type="ChEBI" id="CHEBI:29108"/>
    </ligand>
</feature>
<reference evidence="27 28" key="1">
    <citation type="submission" date="2021-06" db="EMBL/GenBank/DDBJ databases">
        <authorList>
            <person name="Palmer J.M."/>
        </authorList>
    </citation>
    <scope>NUCLEOTIDE SEQUENCE [LARGE SCALE GENOMIC DNA]</scope>
    <source>
        <strain evidence="27 28">MEX-2019</strain>
        <tissue evidence="27">Muscle</tissue>
    </source>
</reference>